<gene>
    <name evidence="3" type="ORF">POPTR_010G107600</name>
</gene>
<evidence type="ECO:0000313" key="4">
    <source>
        <dbReference type="Proteomes" id="UP000006729"/>
    </source>
</evidence>
<evidence type="ECO:0000259" key="2">
    <source>
        <dbReference type="PROSITE" id="PS50119"/>
    </source>
</evidence>
<name>A0A3N7FM10_POPTR</name>
<dbReference type="Proteomes" id="UP000006729">
    <property type="component" value="Chromosome 10"/>
</dbReference>
<dbReference type="Pfam" id="PF04640">
    <property type="entry name" value="PLATZ"/>
    <property type="match status" value="1"/>
</dbReference>
<dbReference type="SUPFAM" id="SSF57845">
    <property type="entry name" value="B-box zinc-binding domain"/>
    <property type="match status" value="1"/>
</dbReference>
<dbReference type="InterPro" id="IPR006734">
    <property type="entry name" value="PLATZ"/>
</dbReference>
<protein>
    <recommendedName>
        <fullName evidence="2">B box-type domain-containing protein</fullName>
    </recommendedName>
</protein>
<dbReference type="Gramene" id="Potri.010G107600.2.v4.1">
    <property type="protein sequence ID" value="Potri.010G107600.2.v4.1"/>
    <property type="gene ID" value="Potri.010G107600.v4.1"/>
</dbReference>
<dbReference type="OMA" id="PPWVIVM"/>
<accession>A0A3N7FM10</accession>
<reference evidence="3 4" key="1">
    <citation type="journal article" date="2006" name="Science">
        <title>The genome of black cottonwood, Populus trichocarpa (Torr. &amp; Gray).</title>
        <authorList>
            <person name="Tuskan G.A."/>
            <person name="Difazio S."/>
            <person name="Jansson S."/>
            <person name="Bohlmann J."/>
            <person name="Grigoriev I."/>
            <person name="Hellsten U."/>
            <person name="Putnam N."/>
            <person name="Ralph S."/>
            <person name="Rombauts S."/>
            <person name="Salamov A."/>
            <person name="Schein J."/>
            <person name="Sterck L."/>
            <person name="Aerts A."/>
            <person name="Bhalerao R.R."/>
            <person name="Bhalerao R.P."/>
            <person name="Blaudez D."/>
            <person name="Boerjan W."/>
            <person name="Brun A."/>
            <person name="Brunner A."/>
            <person name="Busov V."/>
            <person name="Campbell M."/>
            <person name="Carlson J."/>
            <person name="Chalot M."/>
            <person name="Chapman J."/>
            <person name="Chen G.L."/>
            <person name="Cooper D."/>
            <person name="Coutinho P.M."/>
            <person name="Couturier J."/>
            <person name="Covert S."/>
            <person name="Cronk Q."/>
            <person name="Cunningham R."/>
            <person name="Davis J."/>
            <person name="Degroeve S."/>
            <person name="Dejardin A."/>
            <person name="Depamphilis C."/>
            <person name="Detter J."/>
            <person name="Dirks B."/>
            <person name="Dubchak I."/>
            <person name="Duplessis S."/>
            <person name="Ehlting J."/>
            <person name="Ellis B."/>
            <person name="Gendler K."/>
            <person name="Goodstein D."/>
            <person name="Gribskov M."/>
            <person name="Grimwood J."/>
            <person name="Groover A."/>
            <person name="Gunter L."/>
            <person name="Hamberger B."/>
            <person name="Heinze B."/>
            <person name="Helariutta Y."/>
            <person name="Henrissat B."/>
            <person name="Holligan D."/>
            <person name="Holt R."/>
            <person name="Huang W."/>
            <person name="Islam-Faridi N."/>
            <person name="Jones S."/>
            <person name="Jones-Rhoades M."/>
            <person name="Jorgensen R."/>
            <person name="Joshi C."/>
            <person name="Kangasjarvi J."/>
            <person name="Karlsson J."/>
            <person name="Kelleher C."/>
            <person name="Kirkpatrick R."/>
            <person name="Kirst M."/>
            <person name="Kohler A."/>
            <person name="Kalluri U."/>
            <person name="Larimer F."/>
            <person name="Leebens-Mack J."/>
            <person name="Leple J.C."/>
            <person name="Locascio P."/>
            <person name="Lou Y."/>
            <person name="Lucas S."/>
            <person name="Martin F."/>
            <person name="Montanini B."/>
            <person name="Napoli C."/>
            <person name="Nelson D.R."/>
            <person name="Nelson C."/>
            <person name="Nieminen K."/>
            <person name="Nilsson O."/>
            <person name="Pereda V."/>
            <person name="Peter G."/>
            <person name="Philippe R."/>
            <person name="Pilate G."/>
            <person name="Poliakov A."/>
            <person name="Razumovskaya J."/>
            <person name="Richardson P."/>
            <person name="Rinaldi C."/>
            <person name="Ritland K."/>
            <person name="Rouze P."/>
            <person name="Ryaboy D."/>
            <person name="Schmutz J."/>
            <person name="Schrader J."/>
            <person name="Segerman B."/>
            <person name="Shin H."/>
            <person name="Siddiqui A."/>
            <person name="Sterky F."/>
            <person name="Terry A."/>
            <person name="Tsai C.J."/>
            <person name="Uberbacher E."/>
            <person name="Unneberg P."/>
            <person name="Vahala J."/>
            <person name="Wall K."/>
            <person name="Wessler S."/>
            <person name="Yang G."/>
            <person name="Yin T."/>
            <person name="Douglas C."/>
            <person name="Marra M."/>
            <person name="Sandberg G."/>
            <person name="Van de Peer Y."/>
            <person name="Rokhsar D."/>
        </authorList>
    </citation>
    <scope>NUCLEOTIDE SEQUENCE [LARGE SCALE GENOMIC DNA]</scope>
    <source>
        <strain evidence="4">cv. Nisqually</strain>
    </source>
</reference>
<dbReference type="AlphaFoldDB" id="A0A3N7FM10"/>
<dbReference type="InterPro" id="IPR000315">
    <property type="entry name" value="Znf_B-box"/>
</dbReference>
<dbReference type="GO" id="GO:0008270">
    <property type="term" value="F:zinc ion binding"/>
    <property type="evidence" value="ECO:0007669"/>
    <property type="project" value="UniProtKB-KW"/>
</dbReference>
<dbReference type="InParanoid" id="A0A3N7FM10"/>
<dbReference type="EMBL" id="CM009299">
    <property type="protein sequence ID" value="RQO96543.1"/>
    <property type="molecule type" value="Genomic_DNA"/>
</dbReference>
<keyword evidence="4" id="KW-1185">Reference proteome</keyword>
<dbReference type="Gene3D" id="3.30.160.60">
    <property type="entry name" value="Classic Zinc Finger"/>
    <property type="match status" value="1"/>
</dbReference>
<keyword evidence="1" id="KW-0862">Zinc</keyword>
<dbReference type="PANTHER" id="PTHR31065:SF53">
    <property type="entry name" value="B BOX-TYPE DOMAIN-CONTAINING PROTEIN"/>
    <property type="match status" value="1"/>
</dbReference>
<dbReference type="PANTHER" id="PTHR31065">
    <property type="entry name" value="PLATZ TRANSCRIPTION FACTOR FAMILY PROTEIN"/>
    <property type="match status" value="1"/>
</dbReference>
<dbReference type="PROSITE" id="PS50119">
    <property type="entry name" value="ZF_BBOX"/>
    <property type="match status" value="1"/>
</dbReference>
<evidence type="ECO:0000256" key="1">
    <source>
        <dbReference type="PROSITE-ProRule" id="PRU00024"/>
    </source>
</evidence>
<dbReference type="Pfam" id="PF00643">
    <property type="entry name" value="zf-B_box"/>
    <property type="match status" value="1"/>
</dbReference>
<dbReference type="STRING" id="3694.A0A3N7FM10"/>
<proteinExistence type="predicted"/>
<evidence type="ECO:0000313" key="3">
    <source>
        <dbReference type="EMBL" id="RQO96543.1"/>
    </source>
</evidence>
<feature type="domain" description="B box-type" evidence="2">
    <location>
        <begin position="41"/>
        <end position="76"/>
    </location>
</feature>
<keyword evidence="1" id="KW-0863">Zinc-finger</keyword>
<organism evidence="3 4">
    <name type="scientific">Populus trichocarpa</name>
    <name type="common">Western balsam poplar</name>
    <name type="synonym">Populus balsamifera subsp. trichocarpa</name>
    <dbReference type="NCBI Taxonomy" id="3694"/>
    <lineage>
        <taxon>Eukaryota</taxon>
        <taxon>Viridiplantae</taxon>
        <taxon>Streptophyta</taxon>
        <taxon>Embryophyta</taxon>
        <taxon>Tracheophyta</taxon>
        <taxon>Spermatophyta</taxon>
        <taxon>Magnoliopsida</taxon>
        <taxon>eudicotyledons</taxon>
        <taxon>Gunneridae</taxon>
        <taxon>Pentapetalae</taxon>
        <taxon>rosids</taxon>
        <taxon>fabids</taxon>
        <taxon>Malpighiales</taxon>
        <taxon>Salicaceae</taxon>
        <taxon>Saliceae</taxon>
        <taxon>Populus</taxon>
    </lineage>
</organism>
<keyword evidence="1" id="KW-0479">Metal-binding</keyword>
<sequence length="191" mass="22816">MEKVVGIKQLRASKHEVRLKNYPAVPQWVVVMYNTVFFRTCITHPDSRMDRFCADCYSSLCSNCLPAHARHKHVKIRRYIYSDVINRQDLSKLFNCSGIQTYVTNKARVLFLKQRNRYHRHQQQQINFKDYRCIICHRSLQDNCSHYCSIECKVTAIYGGECRKDQYRIQHLKRRKLKQSRKGVPLRAPMF</sequence>
<dbReference type="OrthoDB" id="724537at2759"/>